<dbReference type="CDD" id="cd06818">
    <property type="entry name" value="PLPDE_III_cryptic_DSD"/>
    <property type="match status" value="1"/>
</dbReference>
<keyword evidence="5" id="KW-1185">Reference proteome</keyword>
<gene>
    <name evidence="4" type="ORF">ABB29_15535</name>
</gene>
<organism evidence="4 5">
    <name type="scientific">Pseudoxanthomonas dokdonensis</name>
    <dbReference type="NCBI Taxonomy" id="344882"/>
    <lineage>
        <taxon>Bacteria</taxon>
        <taxon>Pseudomonadati</taxon>
        <taxon>Pseudomonadota</taxon>
        <taxon>Gammaproteobacteria</taxon>
        <taxon>Lysobacterales</taxon>
        <taxon>Lysobacteraceae</taxon>
        <taxon>Pseudoxanthomonas</taxon>
    </lineage>
</organism>
<evidence type="ECO:0000256" key="1">
    <source>
        <dbReference type="ARBA" id="ARBA00005323"/>
    </source>
</evidence>
<dbReference type="InterPro" id="IPR001608">
    <property type="entry name" value="Ala_racemase_N"/>
</dbReference>
<dbReference type="PATRIC" id="fig|344882.3.peg.1840"/>
<dbReference type="Gene3D" id="3.20.20.10">
    <property type="entry name" value="Alanine racemase"/>
    <property type="match status" value="1"/>
</dbReference>
<dbReference type="InterPro" id="IPR026956">
    <property type="entry name" value="D-ser_dehydrat-like_dom"/>
</dbReference>
<name>A0A0R0CF04_9GAMM</name>
<dbReference type="InterPro" id="IPR042208">
    <property type="entry name" value="D-ser_dehydrat-like_sf"/>
</dbReference>
<dbReference type="Gene3D" id="2.40.37.20">
    <property type="entry name" value="D-serine dehydratase-like domain"/>
    <property type="match status" value="1"/>
</dbReference>
<comment type="similarity">
    <text evidence="1">Belongs to the DSD1 family.</text>
</comment>
<keyword evidence="2" id="KW-0456">Lyase</keyword>
<feature type="domain" description="D-serine dehydratase-like" evidence="3">
    <location>
        <begin position="313"/>
        <end position="412"/>
    </location>
</feature>
<dbReference type="AlphaFoldDB" id="A0A0R0CF04"/>
<dbReference type="EMBL" id="LDJL01000021">
    <property type="protein sequence ID" value="KRG67574.1"/>
    <property type="molecule type" value="Genomic_DNA"/>
</dbReference>
<proteinExistence type="inferred from homology"/>
<evidence type="ECO:0000256" key="2">
    <source>
        <dbReference type="ARBA" id="ARBA00023239"/>
    </source>
</evidence>
<evidence type="ECO:0000313" key="5">
    <source>
        <dbReference type="Proteomes" id="UP000052052"/>
    </source>
</evidence>
<evidence type="ECO:0000259" key="3">
    <source>
        <dbReference type="SMART" id="SM01119"/>
    </source>
</evidence>
<dbReference type="OrthoDB" id="9811417at2"/>
<dbReference type="SUPFAM" id="SSF51419">
    <property type="entry name" value="PLP-binding barrel"/>
    <property type="match status" value="1"/>
</dbReference>
<dbReference type="PANTHER" id="PTHR28004:SF8">
    <property type="entry name" value="D-SERINE DEAMINASE"/>
    <property type="match status" value="1"/>
</dbReference>
<dbReference type="Pfam" id="PF01168">
    <property type="entry name" value="Ala_racemase_N"/>
    <property type="match status" value="1"/>
</dbReference>
<comment type="caution">
    <text evidence="4">The sequence shown here is derived from an EMBL/GenBank/DDBJ whole genome shotgun (WGS) entry which is preliminary data.</text>
</comment>
<dbReference type="Pfam" id="PF14031">
    <property type="entry name" value="D-ser_dehydrat"/>
    <property type="match status" value="1"/>
</dbReference>
<dbReference type="GO" id="GO:0016829">
    <property type="term" value="F:lyase activity"/>
    <property type="evidence" value="ECO:0007669"/>
    <property type="project" value="UniProtKB-KW"/>
</dbReference>
<dbReference type="SMART" id="SM01119">
    <property type="entry name" value="D-ser_dehydrat"/>
    <property type="match status" value="1"/>
</dbReference>
<dbReference type="InterPro" id="IPR051466">
    <property type="entry name" value="D-amino_acid_metab_enzyme"/>
</dbReference>
<reference evidence="4 5" key="1">
    <citation type="submission" date="2015-05" db="EMBL/GenBank/DDBJ databases">
        <title>Genome sequencing and analysis of members of genus Stenotrophomonas.</title>
        <authorList>
            <person name="Patil P.P."/>
            <person name="Midha S."/>
            <person name="Patil P.B."/>
        </authorList>
    </citation>
    <scope>NUCLEOTIDE SEQUENCE [LARGE SCALE GENOMIC DNA]</scope>
    <source>
        <strain evidence="4 5">DSM 21858</strain>
    </source>
</reference>
<protein>
    <submittedName>
        <fullName evidence="4">Amino acid deaminase</fullName>
    </submittedName>
</protein>
<dbReference type="PANTHER" id="PTHR28004">
    <property type="entry name" value="ZGC:162816-RELATED"/>
    <property type="match status" value="1"/>
</dbReference>
<sequence length="425" mass="45854">MTVAEVKNSFRGQSLLSGKGLGADADAFTTADVGAAGWRILDEDVSLPAAVLQASAMQHNLDWMAAFMRAYRVALAPHGKTTMCPALFQRQMQAGAWGITLATAPQVQAAHAHGIGRVLMANQLVGKANMAIIARLLRRPDFEFCCLVDSVDNVEALGRFFAGSGLRLRVLLEIGVAGGRSGVRDDAQAAAVVQALQRWPQALALVGVEVYEGVLKDEAGIRGLLRRTLDRFQALRQAAAFAESPALLSGAGSAWFDVVAEEFAAVAGEDDVQVVLRPGCYLSHDVGAYRQAAQRMQSSNPVARDLGEGLRPALQVWACVQSRPEPERVIVALGKRDAAYDAGLPQPHWHYRPGSDAPVKAAPGWQLTAMMDQHAFLQVDADADIAVGDLLSFDISHPCLTFDKWRHLLVVDDDWQVREALPTCF</sequence>
<dbReference type="STRING" id="344882.ABB29_15535"/>
<dbReference type="Proteomes" id="UP000052052">
    <property type="component" value="Unassembled WGS sequence"/>
</dbReference>
<accession>A0A0R0CF04</accession>
<evidence type="ECO:0000313" key="4">
    <source>
        <dbReference type="EMBL" id="KRG67574.1"/>
    </source>
</evidence>
<dbReference type="InterPro" id="IPR029066">
    <property type="entry name" value="PLP-binding_barrel"/>
</dbReference>